<accession>A0A3P1WNX2</accession>
<dbReference type="RefSeq" id="WP_125229006.1">
    <property type="nucleotide sequence ID" value="NZ_RQYT01000046.1"/>
</dbReference>
<feature type="region of interest" description="Disordered" evidence="1">
    <location>
        <begin position="134"/>
        <end position="177"/>
    </location>
</feature>
<evidence type="ECO:0000256" key="1">
    <source>
        <dbReference type="SAM" id="MobiDB-lite"/>
    </source>
</evidence>
<dbReference type="EMBL" id="RQYT01000046">
    <property type="protein sequence ID" value="RRD48274.1"/>
    <property type="molecule type" value="Genomic_DNA"/>
</dbReference>
<protein>
    <submittedName>
        <fullName evidence="2">Uncharacterized protein</fullName>
    </submittedName>
</protein>
<evidence type="ECO:0000313" key="3">
    <source>
        <dbReference type="Proteomes" id="UP000280935"/>
    </source>
</evidence>
<comment type="caution">
    <text evidence="2">The sequence shown here is derived from an EMBL/GenBank/DDBJ whole genome shotgun (WGS) entry which is preliminary data.</text>
</comment>
<evidence type="ECO:0000313" key="2">
    <source>
        <dbReference type="EMBL" id="RRD48274.1"/>
    </source>
</evidence>
<sequence length="177" mass="19178">MITALLLSTGCTPEAPEERHVSATRTKTYSSQDELIKDSALIVIGVAESQTVARDLDPDLDFTITQFNVLRTIKGTPARTIMVRQTGSVAQGAPTEILTKGEEYLLYLTPSNLPGKLASQYYVTGLNAGIYQKQDPSAADRTSQSNLDSDVIYTRADPDPADHLPMSIDDEGNSEEA</sequence>
<gene>
    <name evidence="2" type="ORF">EII35_13590</name>
</gene>
<feature type="compositionally biased region" description="Acidic residues" evidence="1">
    <location>
        <begin position="168"/>
        <end position="177"/>
    </location>
</feature>
<dbReference type="Proteomes" id="UP000280935">
    <property type="component" value="Unassembled WGS sequence"/>
</dbReference>
<name>A0A3P1WNX2_9ACTN</name>
<reference evidence="2 3" key="1">
    <citation type="submission" date="2018-11" db="EMBL/GenBank/DDBJ databases">
        <title>Genomes From Bacteria Associated with the Canine Oral Cavity: a Test Case for Automated Genome-Based Taxonomic Assignment.</title>
        <authorList>
            <person name="Coil D.A."/>
            <person name="Jospin G."/>
            <person name="Darling A.E."/>
            <person name="Wallis C."/>
            <person name="Davis I.J."/>
            <person name="Harris S."/>
            <person name="Eisen J.A."/>
            <person name="Holcombe L.J."/>
            <person name="O'Flynn C."/>
        </authorList>
    </citation>
    <scope>NUCLEOTIDE SEQUENCE [LARGE SCALE GENOMIC DNA]</scope>
    <source>
        <strain evidence="2 3">OH2822_COT-296</strain>
    </source>
</reference>
<dbReference type="OrthoDB" id="3727724at2"/>
<proteinExistence type="predicted"/>
<organism evidence="2 3">
    <name type="scientific">Arachnia propionica</name>
    <dbReference type="NCBI Taxonomy" id="1750"/>
    <lineage>
        <taxon>Bacteria</taxon>
        <taxon>Bacillati</taxon>
        <taxon>Actinomycetota</taxon>
        <taxon>Actinomycetes</taxon>
        <taxon>Propionibacteriales</taxon>
        <taxon>Propionibacteriaceae</taxon>
        <taxon>Arachnia</taxon>
    </lineage>
</organism>
<dbReference type="AlphaFoldDB" id="A0A3P1WNX2"/>